<feature type="region of interest" description="Disordered" evidence="1">
    <location>
        <begin position="213"/>
        <end position="238"/>
    </location>
</feature>
<reference evidence="2 3" key="1">
    <citation type="submission" date="2017-11" db="EMBL/GenBank/DDBJ databases">
        <title>De novo assembly and phasing of dikaryotic genomes from two isolates of Puccinia coronata f. sp. avenae, the causal agent of oat crown rust.</title>
        <authorList>
            <person name="Miller M.E."/>
            <person name="Zhang Y."/>
            <person name="Omidvar V."/>
            <person name="Sperschneider J."/>
            <person name="Schwessinger B."/>
            <person name="Raley C."/>
            <person name="Palmer J.M."/>
            <person name="Garnica D."/>
            <person name="Upadhyaya N."/>
            <person name="Rathjen J."/>
            <person name="Taylor J.M."/>
            <person name="Park R.F."/>
            <person name="Dodds P.N."/>
            <person name="Hirsch C.D."/>
            <person name="Kianian S.F."/>
            <person name="Figueroa M."/>
        </authorList>
    </citation>
    <scope>NUCLEOTIDE SEQUENCE [LARGE SCALE GENOMIC DNA]</scope>
    <source>
        <strain evidence="2">12SD80</strain>
    </source>
</reference>
<comment type="caution">
    <text evidence="2">The sequence shown here is derived from an EMBL/GenBank/DDBJ whole genome shotgun (WGS) entry which is preliminary data.</text>
</comment>
<name>A0A2N5SXG5_9BASI</name>
<feature type="compositionally biased region" description="Polar residues" evidence="1">
    <location>
        <begin position="105"/>
        <end position="114"/>
    </location>
</feature>
<protein>
    <submittedName>
        <fullName evidence="2">Uncharacterized protein</fullName>
    </submittedName>
</protein>
<dbReference type="PANTHER" id="PTHR47501">
    <property type="entry name" value="TRANSPOSASE-RELATED"/>
    <property type="match status" value="1"/>
</dbReference>
<accession>A0A2N5SXG5</accession>
<dbReference type="PANTHER" id="PTHR47501:SF5">
    <property type="entry name" value="HAT C-TERMINAL DIMERISATION DOMAIN-CONTAINING PROTEIN"/>
    <property type="match status" value="1"/>
</dbReference>
<evidence type="ECO:0000313" key="2">
    <source>
        <dbReference type="EMBL" id="PLW17916.1"/>
    </source>
</evidence>
<proteinExistence type="predicted"/>
<dbReference type="EMBL" id="PGCI01000742">
    <property type="protein sequence ID" value="PLW17916.1"/>
    <property type="molecule type" value="Genomic_DNA"/>
</dbReference>
<feature type="region of interest" description="Disordered" evidence="1">
    <location>
        <begin position="91"/>
        <end position="114"/>
    </location>
</feature>
<gene>
    <name evidence="2" type="ORF">PCASD_17127</name>
</gene>
<organism evidence="2 3">
    <name type="scientific">Puccinia coronata f. sp. avenae</name>
    <dbReference type="NCBI Taxonomy" id="200324"/>
    <lineage>
        <taxon>Eukaryota</taxon>
        <taxon>Fungi</taxon>
        <taxon>Dikarya</taxon>
        <taxon>Basidiomycota</taxon>
        <taxon>Pucciniomycotina</taxon>
        <taxon>Pucciniomycetes</taxon>
        <taxon>Pucciniales</taxon>
        <taxon>Pucciniaceae</taxon>
        <taxon>Puccinia</taxon>
    </lineage>
</organism>
<evidence type="ECO:0000313" key="3">
    <source>
        <dbReference type="Proteomes" id="UP000235392"/>
    </source>
</evidence>
<sequence>MPKVIRLAVNVACNLTPDQDGIAEIILRADHTPAHPPPSVPTRQSACKKNAPVNPCFVPTQADSRQSLQTQLAADTGVTDGRTSLIASVNKCSTSAPRSQEDQRSNQTQETKINVDSESIYNLKQNSNKENTKVACRSLKSKEDRKIAPRKDGTKSVLVYFVQLEDGLTYKCVWCSKTVKASALSYYNLKVHRNGQNFKGTIRAACPNQSKSIAAGSKLPPTAAETAQDDSESKTKPGNTIAAYVTKGRFSNNTFNKLMVFWLILHSLPWT</sequence>
<dbReference type="Proteomes" id="UP000235392">
    <property type="component" value="Unassembled WGS sequence"/>
</dbReference>
<dbReference type="AlphaFoldDB" id="A0A2N5SXG5"/>
<evidence type="ECO:0000256" key="1">
    <source>
        <dbReference type="SAM" id="MobiDB-lite"/>
    </source>
</evidence>